<dbReference type="PANTHER" id="PTHR46963">
    <property type="entry name" value="SIMILAR TO RIKEN CDNA E130308A19"/>
    <property type="match status" value="1"/>
</dbReference>
<dbReference type="Gene3D" id="1.10.443.10">
    <property type="entry name" value="Intergrase catalytic core"/>
    <property type="match status" value="1"/>
</dbReference>
<comment type="caution">
    <text evidence="2">The sequence shown here is derived from an EMBL/GenBank/DDBJ whole genome shotgun (WGS) entry which is preliminary data.</text>
</comment>
<dbReference type="InterPro" id="IPR013762">
    <property type="entry name" value="Integrase-like_cat_sf"/>
</dbReference>
<dbReference type="PANTHER" id="PTHR46963:SF2">
    <property type="match status" value="1"/>
</dbReference>
<feature type="region of interest" description="Disordered" evidence="1">
    <location>
        <begin position="264"/>
        <end position="290"/>
    </location>
</feature>
<accession>A0ABN8PPJ0</accession>
<sequence length="290" mass="32374">MEFSDQLPNFEIKIFDDEQNERVDGRFVPMTDSEVDNLIETGENANTKRKTLYNINFVKQFLTEHGERRSIEEIPAVKLNNYVYKAYKDKRPGNMLKPDSTFYLAVNYFIKSEGELKSEGSKWCKSQPMGVNKLNSLMKEMTETAGISVKTNHSGGETLVQKLQDNDVPPNHIVQITGHKNLLSINNYSSLRERQIKNISKILSSSSSTMNAVLPAVQLSLKSHFTEAHSSTSAAESPLQTMFQGNYITGGVFNINLAATKNTIKSPELGPKAKKKRSVIESNSSGGSQE</sequence>
<evidence type="ECO:0000313" key="2">
    <source>
        <dbReference type="EMBL" id="CAH3148206.1"/>
    </source>
</evidence>
<dbReference type="InterPro" id="IPR042838">
    <property type="entry name" value="KIAA1958"/>
</dbReference>
<evidence type="ECO:0000256" key="1">
    <source>
        <dbReference type="SAM" id="MobiDB-lite"/>
    </source>
</evidence>
<proteinExistence type="predicted"/>
<keyword evidence="3" id="KW-1185">Reference proteome</keyword>
<dbReference type="Proteomes" id="UP001159405">
    <property type="component" value="Unassembled WGS sequence"/>
</dbReference>
<gene>
    <name evidence="2" type="ORF">PLOB_00046489</name>
</gene>
<evidence type="ECO:0000313" key="3">
    <source>
        <dbReference type="Proteomes" id="UP001159405"/>
    </source>
</evidence>
<organism evidence="2 3">
    <name type="scientific">Porites lobata</name>
    <dbReference type="NCBI Taxonomy" id="104759"/>
    <lineage>
        <taxon>Eukaryota</taxon>
        <taxon>Metazoa</taxon>
        <taxon>Cnidaria</taxon>
        <taxon>Anthozoa</taxon>
        <taxon>Hexacorallia</taxon>
        <taxon>Scleractinia</taxon>
        <taxon>Fungiina</taxon>
        <taxon>Poritidae</taxon>
        <taxon>Porites</taxon>
    </lineage>
</organism>
<reference evidence="2 3" key="1">
    <citation type="submission" date="2022-05" db="EMBL/GenBank/DDBJ databases">
        <authorList>
            <consortium name="Genoscope - CEA"/>
            <person name="William W."/>
        </authorList>
    </citation>
    <scope>NUCLEOTIDE SEQUENCE [LARGE SCALE GENOMIC DNA]</scope>
</reference>
<dbReference type="EMBL" id="CALNXK010000083">
    <property type="protein sequence ID" value="CAH3148206.1"/>
    <property type="molecule type" value="Genomic_DNA"/>
</dbReference>
<feature type="compositionally biased region" description="Polar residues" evidence="1">
    <location>
        <begin position="280"/>
        <end position="290"/>
    </location>
</feature>
<name>A0ABN8PPJ0_9CNID</name>
<protein>
    <submittedName>
        <fullName evidence="2">Uncharacterized protein</fullName>
    </submittedName>
</protein>